<dbReference type="AlphaFoldDB" id="A0A7H9FJ65"/>
<reference evidence="1 2" key="1">
    <citation type="submission" date="2020-05" db="EMBL/GenBank/DDBJ databases">
        <title>A novel sialic acid binding adhesin present in multiple species contributes to the pathogenesis of Infective endocarditis.</title>
        <authorList>
            <person name="Gaytan M.O."/>
            <person name="Singh A.K."/>
            <person name="Woodiga S.A."/>
            <person name="Patel S.A."/>
            <person name="Ann S.-S."/>
            <person name="Vera-Ponce de Leon A."/>
            <person name="McGrath S."/>
            <person name="Miller A."/>
            <person name="Bush J."/>
            <person name="van der Linden M."/>
            <person name="Magrini V."/>
            <person name="Wilson R.K."/>
            <person name="Kitten T."/>
            <person name="King S.J."/>
        </authorList>
    </citation>
    <scope>NUCLEOTIDE SEQUENCE [LARGE SCALE GENOMIC DNA]</scope>
    <source>
        <strain evidence="1 2">SN51445</strain>
    </source>
</reference>
<protein>
    <recommendedName>
        <fullName evidence="3">DUF600 domain-containing protein</fullName>
    </recommendedName>
</protein>
<evidence type="ECO:0000313" key="2">
    <source>
        <dbReference type="Proteomes" id="UP000510865"/>
    </source>
</evidence>
<organism evidence="1 2">
    <name type="scientific">Streptococcus oralis subsp. oralis</name>
    <dbReference type="NCBI Taxonomy" id="1891914"/>
    <lineage>
        <taxon>Bacteria</taxon>
        <taxon>Bacillati</taxon>
        <taxon>Bacillota</taxon>
        <taxon>Bacilli</taxon>
        <taxon>Lactobacillales</taxon>
        <taxon>Streptococcaceae</taxon>
        <taxon>Streptococcus</taxon>
    </lineage>
</organism>
<accession>A0A7H9FJ65</accession>
<dbReference type="EMBL" id="CP054134">
    <property type="protein sequence ID" value="QLL98522.1"/>
    <property type="molecule type" value="Genomic_DNA"/>
</dbReference>
<gene>
    <name evidence="1" type="ORF">HRE59_05775</name>
</gene>
<dbReference type="RefSeq" id="WP_180833104.1">
    <property type="nucleotide sequence ID" value="NZ_CP054134.1"/>
</dbReference>
<name>A0A7H9FJ65_STROR</name>
<proteinExistence type="predicted"/>
<dbReference type="Proteomes" id="UP000510865">
    <property type="component" value="Chromosome"/>
</dbReference>
<sequence>MTQFEDKFMEVQASMISLAMEYVQNQAEKVYIYAIADSLYSFNLFYKIKGNIVHKHLVNDFLPRKSHIDTSLQSLLLKEGVKDVKSMLDVCQEYNREHPTEMWLIYDAKKNSLDSRYSYEGRYDKDEELLPSLEFEKWFEEVKAQEL</sequence>
<evidence type="ECO:0008006" key="3">
    <source>
        <dbReference type="Google" id="ProtNLM"/>
    </source>
</evidence>
<evidence type="ECO:0000313" key="1">
    <source>
        <dbReference type="EMBL" id="QLL98522.1"/>
    </source>
</evidence>